<gene>
    <name evidence="3" type="ORF">Rhola_00004370</name>
</gene>
<dbReference type="RefSeq" id="WP_038502047.1">
    <property type="nucleotide sequence ID" value="NZ_CP007490.1"/>
</dbReference>
<dbReference type="Pfam" id="PF13416">
    <property type="entry name" value="SBP_bac_8"/>
    <property type="match status" value="1"/>
</dbReference>
<dbReference type="InterPro" id="IPR006059">
    <property type="entry name" value="SBP"/>
</dbReference>
<feature type="signal peptide" evidence="2">
    <location>
        <begin position="1"/>
        <end position="42"/>
    </location>
</feature>
<dbReference type="Proteomes" id="UP000067708">
    <property type="component" value="Chromosome"/>
</dbReference>
<dbReference type="InterPro" id="IPR006311">
    <property type="entry name" value="TAT_signal"/>
</dbReference>
<evidence type="ECO:0000256" key="2">
    <source>
        <dbReference type="SAM" id="SignalP"/>
    </source>
</evidence>
<evidence type="ECO:0000256" key="1">
    <source>
        <dbReference type="ARBA" id="ARBA00022729"/>
    </source>
</evidence>
<feature type="chain" id="PRO_5001584189" evidence="2">
    <location>
        <begin position="43"/>
        <end position="412"/>
    </location>
</feature>
<dbReference type="CDD" id="cd13590">
    <property type="entry name" value="PBP2_PotD_PotF_like"/>
    <property type="match status" value="1"/>
</dbReference>
<dbReference type="PANTHER" id="PTHR30222:SF17">
    <property type="entry name" value="SPERMIDINE_PUTRESCINE-BINDING PERIPLASMIC PROTEIN"/>
    <property type="match status" value="1"/>
</dbReference>
<keyword evidence="4" id="KW-1185">Reference proteome</keyword>
<dbReference type="SUPFAM" id="SSF53850">
    <property type="entry name" value="Periplasmic binding protein-like II"/>
    <property type="match status" value="1"/>
</dbReference>
<dbReference type="PROSITE" id="PS51318">
    <property type="entry name" value="TAT"/>
    <property type="match status" value="1"/>
</dbReference>
<dbReference type="KEGG" id="rla:Rhola_00004370"/>
<organism evidence="3 4">
    <name type="scientific">Rhodoluna lacicola</name>
    <dbReference type="NCBI Taxonomy" id="529884"/>
    <lineage>
        <taxon>Bacteria</taxon>
        <taxon>Bacillati</taxon>
        <taxon>Actinomycetota</taxon>
        <taxon>Actinomycetes</taxon>
        <taxon>Micrococcales</taxon>
        <taxon>Microbacteriaceae</taxon>
        <taxon>Luna cluster</taxon>
        <taxon>Luna-1 subcluster</taxon>
        <taxon>Rhodoluna</taxon>
    </lineage>
</organism>
<proteinExistence type="predicted"/>
<dbReference type="EMBL" id="CP007490">
    <property type="protein sequence ID" value="AIC47256.1"/>
    <property type="molecule type" value="Genomic_DNA"/>
</dbReference>
<dbReference type="Gene3D" id="3.40.190.10">
    <property type="entry name" value="Periplasmic binding protein-like II"/>
    <property type="match status" value="2"/>
</dbReference>
<dbReference type="PATRIC" id="fig|529884.3.peg.419"/>
<accession>A0A060JBL4</accession>
<dbReference type="HOGENOM" id="CLU_026974_1_2_11"/>
<sequence length="412" mass="45019">MNKPLPEDPMMRDLIKMARRHQMTRRAALAGAGATAATLALAACAPGGSTGEALTPAADLSDSEKTLIWHNWSLYMDEDDNGKYPTLEKFTAQTGIEVEYKIEIDDNDSYFSKVQKQLAKGQDIGADVACPTEWMAARWVNLGYTQQFDLANIPNHKNLAPAYNNPAYDPDRSRAIPYQGILAGITYNKAEYKKATGKDSPTSLEDLWDPALKGRVGVLSEMRDTIGLILLANGIDITSESSLTEDAFMNAIDFFAGKVADGQISKIKGNSYSEDLENGDTIAAIAWSGDTVQLNLSAETEKYGFFIPESGTTISADCFVTPMGATHKRNVEELINYYYDPKVAAELAAWVNYVTPVVGAQEEAVKIDPALAENQLIFPSEDFMKNAHGFRSLTGEESVKFSKAFQDVMLGA</sequence>
<protein>
    <submittedName>
        <fullName evidence="3">Spermidine/putrescine-binding periplasmic protein</fullName>
    </submittedName>
</protein>
<dbReference type="OrthoDB" id="9813777at2"/>
<evidence type="ECO:0000313" key="4">
    <source>
        <dbReference type="Proteomes" id="UP000067708"/>
    </source>
</evidence>
<dbReference type="AlphaFoldDB" id="A0A060JBL4"/>
<name>A0A060JBL4_9MICO</name>
<reference evidence="3 4" key="1">
    <citation type="journal article" date="2014" name="Int. J. Syst. Evol. Microbiol.">
        <title>Rhodoluna lacicola gen. nov., sp. nov., a planktonic freshwater bacterium with stream-lined genome.</title>
        <authorList>
            <person name="Hahn M."/>
            <person name="Schmidt J."/>
            <person name="Taipale S.J."/>
            <person name="Doolittle W.F."/>
            <person name="Koll U."/>
        </authorList>
    </citation>
    <scope>NUCLEOTIDE SEQUENCE [LARGE SCALE GENOMIC DNA]</scope>
    <source>
        <strain evidence="3 4">MWH-Ta8</strain>
    </source>
</reference>
<dbReference type="eggNOG" id="COG0687">
    <property type="taxonomic scope" value="Bacteria"/>
</dbReference>
<dbReference type="STRING" id="529884.Rhola_00004370"/>
<dbReference type="PANTHER" id="PTHR30222">
    <property type="entry name" value="SPERMIDINE/PUTRESCINE-BINDING PERIPLASMIC PROTEIN"/>
    <property type="match status" value="1"/>
</dbReference>
<keyword evidence="1 2" id="KW-0732">Signal</keyword>
<evidence type="ECO:0000313" key="3">
    <source>
        <dbReference type="EMBL" id="AIC47256.1"/>
    </source>
</evidence>